<feature type="compositionally biased region" description="Polar residues" evidence="2">
    <location>
        <begin position="608"/>
        <end position="654"/>
    </location>
</feature>
<evidence type="ECO:0000256" key="1">
    <source>
        <dbReference type="SAM" id="Coils"/>
    </source>
</evidence>
<sequence length="672" mass="76754">MTEPHQTSKSGTGTITGSATSASVTNRTLTEGQSSADDNVISNKDAVVTASVQLDRTDDATRQEDNIRRKLFLKVKQAEKKKNEKVDEAKDMNKKIDEILAGLRELIDQGAMANHDNKAESLRLAVEELRRKLEQNTQRNDDLDTLIDQLRNKIEQRRYDIEKYKIIEAENSKPVLGAQNDPVSVLRTINQSLNLVNRRMNSDYHVNENAEAPPTEVRSTLDRLLTDVIDLNYDFQKLNDDLTLVKRQVGEHQVKLSELQCLEEDLNVESRKITAVGDPNKAETIDPANYNEIQKILAVKLQENIDSLKKQTDEILGLVNDKMAADKDEFAHKADLDKQLAVLRTKISGTKEAISKLIVQNDFLRSQLNNGGQQSSPFTGYASDLIEKIRSLNVEQSGELSDEQTAALLDNGELADPERRELNTLSAEINDVDEKIMRKRRELYELNENIEMEREMLRQRKIALEKEIDYLEQSIAILEKENQANVQQQQNQQQHPKLLSDDDRQSKRGEVDRLQKLEKEKREKLKRLEKQAADLEQECQRTNNDLQSQLNEANVWKARLRAEDIRKVALEDKLASIKQRTSELDRKLEIQREKTFVIEKPVQRYKSDANSTTENRRSASQPPTLTSGSRNAGKSSAATENLNARIQNLENNRNQSKEKRDALKARLTYSNT</sequence>
<evidence type="ECO:0000313" key="4">
    <source>
        <dbReference type="WBParaSite" id="nRc.2.0.1.t32975-RA"/>
    </source>
</evidence>
<feature type="compositionally biased region" description="Basic and acidic residues" evidence="2">
    <location>
        <begin position="655"/>
        <end position="664"/>
    </location>
</feature>
<feature type="compositionally biased region" description="Low complexity" evidence="2">
    <location>
        <begin position="7"/>
        <end position="23"/>
    </location>
</feature>
<feature type="compositionally biased region" description="Polar residues" evidence="2">
    <location>
        <begin position="24"/>
        <end position="38"/>
    </location>
</feature>
<feature type="coiled-coil region" evidence="1">
    <location>
        <begin position="75"/>
        <end position="153"/>
    </location>
</feature>
<feature type="compositionally biased region" description="Basic and acidic residues" evidence="2">
    <location>
        <begin position="498"/>
        <end position="513"/>
    </location>
</feature>
<reference evidence="4" key="1">
    <citation type="submission" date="2022-11" db="UniProtKB">
        <authorList>
            <consortium name="WormBaseParasite"/>
        </authorList>
    </citation>
    <scope>IDENTIFICATION</scope>
</reference>
<feature type="region of interest" description="Disordered" evidence="2">
    <location>
        <begin position="486"/>
        <end position="513"/>
    </location>
</feature>
<organism evidence="3 4">
    <name type="scientific">Romanomermis culicivorax</name>
    <name type="common">Nematode worm</name>
    <dbReference type="NCBI Taxonomy" id="13658"/>
    <lineage>
        <taxon>Eukaryota</taxon>
        <taxon>Metazoa</taxon>
        <taxon>Ecdysozoa</taxon>
        <taxon>Nematoda</taxon>
        <taxon>Enoplea</taxon>
        <taxon>Dorylaimia</taxon>
        <taxon>Mermithida</taxon>
        <taxon>Mermithoidea</taxon>
        <taxon>Mermithidae</taxon>
        <taxon>Romanomermis</taxon>
    </lineage>
</organism>
<feature type="region of interest" description="Disordered" evidence="2">
    <location>
        <begin position="605"/>
        <end position="672"/>
    </location>
</feature>
<dbReference type="AlphaFoldDB" id="A0A915K548"/>
<feature type="region of interest" description="Disordered" evidence="2">
    <location>
        <begin position="1"/>
        <end position="38"/>
    </location>
</feature>
<keyword evidence="3" id="KW-1185">Reference proteome</keyword>
<evidence type="ECO:0000313" key="3">
    <source>
        <dbReference type="Proteomes" id="UP000887565"/>
    </source>
</evidence>
<accession>A0A915K548</accession>
<dbReference type="WBParaSite" id="nRc.2.0.1.t32975-RA">
    <property type="protein sequence ID" value="nRc.2.0.1.t32975-RA"/>
    <property type="gene ID" value="nRc.2.0.1.g32975"/>
</dbReference>
<protein>
    <submittedName>
        <fullName evidence="4">Uncharacterized protein</fullName>
    </submittedName>
</protein>
<keyword evidence="1" id="KW-0175">Coiled coil</keyword>
<dbReference type="OMA" id="VHETHAH"/>
<dbReference type="Proteomes" id="UP000887565">
    <property type="component" value="Unplaced"/>
</dbReference>
<feature type="coiled-coil region" evidence="1">
    <location>
        <begin position="422"/>
        <end position="481"/>
    </location>
</feature>
<evidence type="ECO:0000256" key="2">
    <source>
        <dbReference type="SAM" id="MobiDB-lite"/>
    </source>
</evidence>
<name>A0A915K548_ROMCU</name>
<proteinExistence type="predicted"/>